<dbReference type="PROSITE" id="PS50162">
    <property type="entry name" value="RECA_2"/>
    <property type="match status" value="1"/>
</dbReference>
<dbReference type="HAMAP" id="MF_01498">
    <property type="entry name" value="RadA_bact"/>
    <property type="match status" value="1"/>
</dbReference>
<dbReference type="SUPFAM" id="SSF52540">
    <property type="entry name" value="P-loop containing nucleoside triphosphate hydrolases"/>
    <property type="match status" value="1"/>
</dbReference>
<keyword evidence="9 11" id="KW-0238">DNA-binding</keyword>
<dbReference type="EMBL" id="JAJBMB010000014">
    <property type="protein sequence ID" value="MCB5446920.1"/>
    <property type="molecule type" value="Genomic_DNA"/>
</dbReference>
<dbReference type="CDD" id="cd01121">
    <property type="entry name" value="RadA_SMS_N"/>
    <property type="match status" value="1"/>
</dbReference>
<dbReference type="InterPro" id="IPR020568">
    <property type="entry name" value="Ribosomal_Su5_D2-typ_SF"/>
</dbReference>
<dbReference type="SMART" id="SM00382">
    <property type="entry name" value="AAA"/>
    <property type="match status" value="1"/>
</dbReference>
<dbReference type="InterPro" id="IPR014721">
    <property type="entry name" value="Ribsml_uS5_D2-typ_fold_subgr"/>
</dbReference>
<evidence type="ECO:0000256" key="7">
    <source>
        <dbReference type="ARBA" id="ARBA00022840"/>
    </source>
</evidence>
<dbReference type="InterPro" id="IPR027417">
    <property type="entry name" value="P-loop_NTPase"/>
</dbReference>
<reference evidence="16" key="1">
    <citation type="submission" date="2019-11" db="EMBL/GenBank/DDBJ databases">
        <authorList>
            <person name="Feng L."/>
        </authorList>
    </citation>
    <scope>NUCLEOTIDE SEQUENCE</scope>
    <source>
        <strain evidence="16">IbartlettiiLFYP30</strain>
    </source>
</reference>
<keyword evidence="17" id="KW-1185">Reference proteome</keyword>
<reference evidence="15 17" key="2">
    <citation type="submission" date="2021-10" db="EMBL/GenBank/DDBJ databases">
        <title>Collection of gut derived symbiotic bacterial strains cultured from healthy donors.</title>
        <authorList>
            <person name="Lin H."/>
            <person name="Littmann E."/>
            <person name="Claire K."/>
            <person name="Pamer E."/>
        </authorList>
    </citation>
    <scope>NUCLEOTIDE SEQUENCE [LARGE SCALE GENOMIC DNA]</scope>
    <source>
        <strain evidence="15 17">MSK.17.68</strain>
    </source>
</reference>
<dbReference type="Proteomes" id="UP001299409">
    <property type="component" value="Unassembled WGS sequence"/>
</dbReference>
<dbReference type="Pfam" id="PF18073">
    <property type="entry name" value="Zn_ribbon_LapB"/>
    <property type="match status" value="1"/>
</dbReference>
<dbReference type="SUPFAM" id="SSF54211">
    <property type="entry name" value="Ribosomal protein S5 domain 2-like"/>
    <property type="match status" value="1"/>
</dbReference>
<evidence type="ECO:0000256" key="2">
    <source>
        <dbReference type="ARBA" id="ARBA00022741"/>
    </source>
</evidence>
<keyword evidence="7 11" id="KW-0067">ATP-binding</keyword>
<dbReference type="GO" id="GO:0005829">
    <property type="term" value="C:cytosol"/>
    <property type="evidence" value="ECO:0007669"/>
    <property type="project" value="TreeGrafter"/>
</dbReference>
<evidence type="ECO:0000259" key="14">
    <source>
        <dbReference type="PROSITE" id="PS50162"/>
    </source>
</evidence>
<feature type="short sequence motif" description="RadA KNRFG motif" evidence="11">
    <location>
        <begin position="252"/>
        <end position="256"/>
    </location>
</feature>
<dbReference type="InterPro" id="IPR020588">
    <property type="entry name" value="RecA_ATP-bd"/>
</dbReference>
<accession>A0A6N3EL82</accession>
<keyword evidence="1 11" id="KW-0479">Metal-binding</keyword>
<evidence type="ECO:0000256" key="5">
    <source>
        <dbReference type="ARBA" id="ARBA00022801"/>
    </source>
</evidence>
<keyword evidence="5" id="KW-0378">Hydrolase</keyword>
<dbReference type="PRINTS" id="PR01874">
    <property type="entry name" value="DNAREPAIRADA"/>
</dbReference>
<keyword evidence="3 11" id="KW-0227">DNA damage</keyword>
<dbReference type="RefSeq" id="WP_022070693.1">
    <property type="nucleotide sequence ID" value="NZ_BAABXU010000001.1"/>
</dbReference>
<dbReference type="Pfam" id="PF13481">
    <property type="entry name" value="AAA_25"/>
    <property type="match status" value="1"/>
</dbReference>
<dbReference type="InterPro" id="IPR008269">
    <property type="entry name" value="Lon_proteolytic"/>
</dbReference>
<dbReference type="Gene3D" id="3.30.230.10">
    <property type="match status" value="1"/>
</dbReference>
<evidence type="ECO:0000256" key="8">
    <source>
        <dbReference type="ARBA" id="ARBA00023016"/>
    </source>
</evidence>
<keyword evidence="4 13" id="KW-0863">Zinc-finger</keyword>
<name>A0A6N3EL82_9FIRM</name>
<dbReference type="PANTHER" id="PTHR32472">
    <property type="entry name" value="DNA REPAIR PROTEIN RADA"/>
    <property type="match status" value="1"/>
</dbReference>
<sequence length="455" mass="49989">MAKIRTKYVCQSCGYETSKWMGKCPECMKWNSFVEEIEEKKTKKEVFIIDKSSSQPVSINSIVAVKEERFTTDIEELDRVLGGGIVKGSLVLVGGDPGIGKSTLLMQVSSKVANTNKKVLYISGEESESQIKMRASRLGVNSQNLYIFAENNLSIIEAHLEKINPELIIVDSIQTVYSPEISSAPGTVSQIKEGTSKFMKISKKMGISTFIVGHVTKEGALAGPKLLEHMVDTVLYFEGERYNSYRLVRAVKNRFGSTNELGVFEMKDVGLVELTNPSQVLISEKPKDVSGSVIISTVEGTRPMLLELQALVAPTNFGMARRTSTGVDFNRVALLLAVLEKRIGLQIQNQDVYINVVGGIKINEPSIDLGIVIAVASSFRNIPIASDVVVTGEVGLTGEIRAVSYIEKRIAECKKLGFKKIVIPRNNYEAVKDVKGIEIIPVDNLRQAINIVLRG</sequence>
<comment type="domain">
    <text evidence="11">The middle region has homology to RecA with ATPase motifs including the RadA KNRFG motif, while the C-terminus is homologous to Lon protease.</text>
</comment>
<evidence type="ECO:0000256" key="13">
    <source>
        <dbReference type="RuleBase" id="RU003555"/>
    </source>
</evidence>
<evidence type="ECO:0000256" key="11">
    <source>
        <dbReference type="HAMAP-Rule" id="MF_01498"/>
    </source>
</evidence>
<dbReference type="GO" id="GO:0008270">
    <property type="term" value="F:zinc ion binding"/>
    <property type="evidence" value="ECO:0007669"/>
    <property type="project" value="UniProtKB-KW"/>
</dbReference>
<dbReference type="GO" id="GO:0005524">
    <property type="term" value="F:ATP binding"/>
    <property type="evidence" value="ECO:0007669"/>
    <property type="project" value="UniProtKB-UniRule"/>
</dbReference>
<dbReference type="Pfam" id="PF05362">
    <property type="entry name" value="Lon_C"/>
    <property type="match status" value="1"/>
</dbReference>
<dbReference type="GO" id="GO:0004176">
    <property type="term" value="F:ATP-dependent peptidase activity"/>
    <property type="evidence" value="ECO:0007669"/>
    <property type="project" value="InterPro"/>
</dbReference>
<dbReference type="GeneID" id="89563627"/>
<dbReference type="AlphaFoldDB" id="A0A6N3EL82"/>
<dbReference type="Gene3D" id="3.40.50.300">
    <property type="entry name" value="P-loop containing nucleotide triphosphate hydrolases"/>
    <property type="match status" value="1"/>
</dbReference>
<protein>
    <recommendedName>
        <fullName evidence="11 12">DNA repair protein RadA</fullName>
    </recommendedName>
</protein>
<proteinExistence type="inferred from homology"/>
<evidence type="ECO:0000256" key="9">
    <source>
        <dbReference type="ARBA" id="ARBA00023125"/>
    </source>
</evidence>
<feature type="region of interest" description="Lon-protease-like" evidence="11">
    <location>
        <begin position="351"/>
        <end position="455"/>
    </location>
</feature>
<gene>
    <name evidence="11 15" type="primary">radA</name>
    <name evidence="16" type="ORF">IBLFYP30_00272</name>
    <name evidence="15" type="ORF">LIP50_12005</name>
</gene>
<dbReference type="FunFam" id="3.40.50.300:FF:000050">
    <property type="entry name" value="DNA repair protein RadA"/>
    <property type="match status" value="1"/>
</dbReference>
<dbReference type="EMBL" id="CACRUE010000034">
    <property type="protein sequence ID" value="VYU39511.1"/>
    <property type="molecule type" value="Genomic_DNA"/>
</dbReference>
<comment type="function">
    <text evidence="13">DNA-dependent ATPase involved in processing of recombination intermediates, plays a role in repairing DNA breaks. Stimulates the branch migration of RecA-mediated strand transfer reactions, allowing the 3' invading strand to extend heteroduplex DNA faster. Binds ssDNA in the presence of ADP but not other nucleotides, has ATPase activity that is stimulated by ssDNA and various branched DNA structures, but inhibited by SSB. Does not have RecA's homology-searching function.</text>
</comment>
<dbReference type="InterPro" id="IPR003593">
    <property type="entry name" value="AAA+_ATPase"/>
</dbReference>
<keyword evidence="10 11" id="KW-0234">DNA repair</keyword>
<dbReference type="GO" id="GO:0006508">
    <property type="term" value="P:proteolysis"/>
    <property type="evidence" value="ECO:0007669"/>
    <property type="project" value="InterPro"/>
</dbReference>
<dbReference type="NCBIfam" id="TIGR00416">
    <property type="entry name" value="sms"/>
    <property type="match status" value="1"/>
</dbReference>
<dbReference type="GO" id="GO:0140664">
    <property type="term" value="F:ATP-dependent DNA damage sensor activity"/>
    <property type="evidence" value="ECO:0007669"/>
    <property type="project" value="InterPro"/>
</dbReference>
<evidence type="ECO:0000256" key="3">
    <source>
        <dbReference type="ARBA" id="ARBA00022763"/>
    </source>
</evidence>
<dbReference type="GO" id="GO:0000725">
    <property type="term" value="P:recombinational repair"/>
    <property type="evidence" value="ECO:0007669"/>
    <property type="project" value="UniProtKB-UniRule"/>
</dbReference>
<dbReference type="InterPro" id="IPR041166">
    <property type="entry name" value="Rubredoxin_2"/>
</dbReference>
<comment type="function">
    <text evidence="11">Plays a role in repairing double-strand DNA breaks, probably involving stabilizing or processing branched DNA or blocked replication forks.</text>
</comment>
<feature type="binding site" evidence="11">
    <location>
        <begin position="95"/>
        <end position="102"/>
    </location>
    <ligand>
        <name>ATP</name>
        <dbReference type="ChEBI" id="CHEBI:30616"/>
    </ligand>
</feature>
<keyword evidence="6 13" id="KW-0862">Zinc</keyword>
<keyword evidence="2 11" id="KW-0547">Nucleotide-binding</keyword>
<keyword evidence="8 11" id="KW-0346">Stress response</keyword>
<feature type="domain" description="RecA family profile 1" evidence="14">
    <location>
        <begin position="66"/>
        <end position="215"/>
    </location>
</feature>
<organism evidence="16">
    <name type="scientific">Intestinibacter bartlettii</name>
    <dbReference type="NCBI Taxonomy" id="261299"/>
    <lineage>
        <taxon>Bacteria</taxon>
        <taxon>Bacillati</taxon>
        <taxon>Bacillota</taxon>
        <taxon>Clostridia</taxon>
        <taxon>Peptostreptococcales</taxon>
        <taxon>Peptostreptococcaceae</taxon>
        <taxon>Intestinibacter</taxon>
    </lineage>
</organism>
<evidence type="ECO:0000256" key="12">
    <source>
        <dbReference type="NCBIfam" id="TIGR00416"/>
    </source>
</evidence>
<evidence type="ECO:0000313" key="16">
    <source>
        <dbReference type="EMBL" id="VYU39511.1"/>
    </source>
</evidence>
<comment type="similarity">
    <text evidence="11 13">Belongs to the RecA family. RadA subfamily.</text>
</comment>
<evidence type="ECO:0000313" key="17">
    <source>
        <dbReference type="Proteomes" id="UP001299409"/>
    </source>
</evidence>
<dbReference type="PANTHER" id="PTHR32472:SF10">
    <property type="entry name" value="DNA REPAIR PROTEIN RADA-LIKE PROTEIN"/>
    <property type="match status" value="1"/>
</dbReference>
<dbReference type="GO" id="GO:0003684">
    <property type="term" value="F:damaged DNA binding"/>
    <property type="evidence" value="ECO:0007669"/>
    <property type="project" value="InterPro"/>
</dbReference>
<evidence type="ECO:0000313" key="15">
    <source>
        <dbReference type="EMBL" id="MCB5446920.1"/>
    </source>
</evidence>
<dbReference type="GO" id="GO:0004252">
    <property type="term" value="F:serine-type endopeptidase activity"/>
    <property type="evidence" value="ECO:0007669"/>
    <property type="project" value="InterPro"/>
</dbReference>
<evidence type="ECO:0000256" key="1">
    <source>
        <dbReference type="ARBA" id="ARBA00022723"/>
    </source>
</evidence>
<dbReference type="InterPro" id="IPR004504">
    <property type="entry name" value="DNA_repair_RadA"/>
</dbReference>
<evidence type="ECO:0000256" key="10">
    <source>
        <dbReference type="ARBA" id="ARBA00023204"/>
    </source>
</evidence>
<evidence type="ECO:0000256" key="6">
    <source>
        <dbReference type="ARBA" id="ARBA00022833"/>
    </source>
</evidence>
<evidence type="ECO:0000256" key="4">
    <source>
        <dbReference type="ARBA" id="ARBA00022771"/>
    </source>
</evidence>